<dbReference type="Proteomes" id="UP000054266">
    <property type="component" value="Unassembled WGS sequence"/>
</dbReference>
<name>A0A0D2FZM8_9EURO</name>
<dbReference type="AlphaFoldDB" id="A0A0D2FZM8"/>
<accession>A0A0D2FZM8</accession>
<protein>
    <submittedName>
        <fullName evidence="1">Uncharacterized protein</fullName>
    </submittedName>
</protein>
<reference evidence="1 2" key="1">
    <citation type="submission" date="2015-01" db="EMBL/GenBank/DDBJ databases">
        <title>The Genome Sequence of Capronia semiimmersa CBS27337.</title>
        <authorList>
            <consortium name="The Broad Institute Genomics Platform"/>
            <person name="Cuomo C."/>
            <person name="de Hoog S."/>
            <person name="Gorbushina A."/>
            <person name="Stielow B."/>
            <person name="Teixiera M."/>
            <person name="Abouelleil A."/>
            <person name="Chapman S.B."/>
            <person name="Priest M."/>
            <person name="Young S.K."/>
            <person name="Wortman J."/>
            <person name="Nusbaum C."/>
            <person name="Birren B."/>
        </authorList>
    </citation>
    <scope>NUCLEOTIDE SEQUENCE [LARGE SCALE GENOMIC DNA]</scope>
    <source>
        <strain evidence="1 2">CBS 27337</strain>
    </source>
</reference>
<dbReference type="InterPro" id="IPR013207">
    <property type="entry name" value="LGFP"/>
</dbReference>
<organism evidence="1 2">
    <name type="scientific">Phialophora macrospora</name>
    <dbReference type="NCBI Taxonomy" id="1851006"/>
    <lineage>
        <taxon>Eukaryota</taxon>
        <taxon>Fungi</taxon>
        <taxon>Dikarya</taxon>
        <taxon>Ascomycota</taxon>
        <taxon>Pezizomycotina</taxon>
        <taxon>Eurotiomycetes</taxon>
        <taxon>Chaetothyriomycetidae</taxon>
        <taxon>Chaetothyriales</taxon>
        <taxon>Herpotrichiellaceae</taxon>
        <taxon>Phialophora</taxon>
    </lineage>
</organism>
<dbReference type="EMBL" id="KN846960">
    <property type="protein sequence ID" value="KIW65339.1"/>
    <property type="molecule type" value="Genomic_DNA"/>
</dbReference>
<gene>
    <name evidence="1" type="ORF">PV04_07608</name>
</gene>
<dbReference type="Pfam" id="PF08310">
    <property type="entry name" value="LGFP"/>
    <property type="match status" value="2"/>
</dbReference>
<keyword evidence="2" id="KW-1185">Reference proteome</keyword>
<evidence type="ECO:0000313" key="2">
    <source>
        <dbReference type="Proteomes" id="UP000054266"/>
    </source>
</evidence>
<sequence>MANHLQIADAAIQARASQLTWIGAPTSAINPQAEWFYRDYVNASLYVFVKPNGTTEPVHFLIGDIRIHYKQVGGGFGYPTIDETTTPDGIGRYNFFSHGPVIYWTPSTGAHAVYGAILERWKGLGYERSTLGYPTTDETSYGTRGGRFNNFQFGSINFSPATGAHEHIGALPTTLSAGQNFTFPSGTPVGGWTNVEVHSDGSVRFRGDFHDSGFAPMEFNVVAVVKDADNVAYPLKHSGSLGGTIGGGPRDNAWDLTIHNNEIRDNWRSLVAGMQVAGQANTNLDIGGTLSAALRVLGVVGTVISLV</sequence>
<proteinExistence type="predicted"/>
<dbReference type="HOGENOM" id="CLU_039743_0_0_1"/>
<evidence type="ECO:0000313" key="1">
    <source>
        <dbReference type="EMBL" id="KIW65339.1"/>
    </source>
</evidence>